<gene>
    <name evidence="1" type="primary">PARPA_10685.1 scaffold 41683</name>
</gene>
<accession>A0A0B7NNB6</accession>
<evidence type="ECO:0000313" key="1">
    <source>
        <dbReference type="EMBL" id="CEP16419.1"/>
    </source>
</evidence>
<protein>
    <submittedName>
        <fullName evidence="1">Uncharacterized protein</fullName>
    </submittedName>
</protein>
<dbReference type="EMBL" id="LN733168">
    <property type="protein sequence ID" value="CEP16419.1"/>
    <property type="molecule type" value="Genomic_DNA"/>
</dbReference>
<evidence type="ECO:0000313" key="2">
    <source>
        <dbReference type="Proteomes" id="UP000054107"/>
    </source>
</evidence>
<organism evidence="1 2">
    <name type="scientific">Parasitella parasitica</name>
    <dbReference type="NCBI Taxonomy" id="35722"/>
    <lineage>
        <taxon>Eukaryota</taxon>
        <taxon>Fungi</taxon>
        <taxon>Fungi incertae sedis</taxon>
        <taxon>Mucoromycota</taxon>
        <taxon>Mucoromycotina</taxon>
        <taxon>Mucoromycetes</taxon>
        <taxon>Mucorales</taxon>
        <taxon>Mucorineae</taxon>
        <taxon>Mucoraceae</taxon>
        <taxon>Parasitella</taxon>
    </lineage>
</organism>
<sequence>MAWRHGKNYFKQAFPQFSRGVYGAFSLSNWSTIKSPTGAANPIDHLFVLKTPAGSLPIYVAHCHSYVLFFGTNQSFLSGSGSLLIAVS</sequence>
<keyword evidence="2" id="KW-1185">Reference proteome</keyword>
<dbReference type="Proteomes" id="UP000054107">
    <property type="component" value="Unassembled WGS sequence"/>
</dbReference>
<reference evidence="1 2" key="1">
    <citation type="submission" date="2014-09" db="EMBL/GenBank/DDBJ databases">
        <authorList>
            <person name="Ellenberger Sabrina"/>
        </authorList>
    </citation>
    <scope>NUCLEOTIDE SEQUENCE [LARGE SCALE GENOMIC DNA]</scope>
    <source>
        <strain evidence="1 2">CBS 412.66</strain>
    </source>
</reference>
<proteinExistence type="predicted"/>
<dbReference type="AlphaFoldDB" id="A0A0B7NNB6"/>
<name>A0A0B7NNB6_9FUNG</name>